<evidence type="ECO:0000313" key="1">
    <source>
        <dbReference type="EMBL" id="RNA40403.1"/>
    </source>
</evidence>
<protein>
    <submittedName>
        <fullName evidence="1">Uncharacterized protein</fullName>
    </submittedName>
</protein>
<sequence length="93" mass="11187">MTTQYTNKLIYTHKKNSLQYFFTLSNSFYSKMGCEKNYCNIVQDILFYKYIIYILYLLEVYMDSISESIRVHKSFFYAEIDKVIVEKSILGKI</sequence>
<organism evidence="1 2">
    <name type="scientific">Brachionus plicatilis</name>
    <name type="common">Marine rotifer</name>
    <name type="synonym">Brachionus muelleri</name>
    <dbReference type="NCBI Taxonomy" id="10195"/>
    <lineage>
        <taxon>Eukaryota</taxon>
        <taxon>Metazoa</taxon>
        <taxon>Spiralia</taxon>
        <taxon>Gnathifera</taxon>
        <taxon>Rotifera</taxon>
        <taxon>Eurotatoria</taxon>
        <taxon>Monogononta</taxon>
        <taxon>Pseudotrocha</taxon>
        <taxon>Ploima</taxon>
        <taxon>Brachionidae</taxon>
        <taxon>Brachionus</taxon>
    </lineage>
</organism>
<dbReference type="EMBL" id="REGN01000644">
    <property type="protein sequence ID" value="RNA40403.1"/>
    <property type="molecule type" value="Genomic_DNA"/>
</dbReference>
<keyword evidence="2" id="KW-1185">Reference proteome</keyword>
<dbReference type="AlphaFoldDB" id="A0A3M7SX83"/>
<dbReference type="Proteomes" id="UP000276133">
    <property type="component" value="Unassembled WGS sequence"/>
</dbReference>
<name>A0A3M7SX83_BRAPC</name>
<evidence type="ECO:0000313" key="2">
    <source>
        <dbReference type="Proteomes" id="UP000276133"/>
    </source>
</evidence>
<accession>A0A3M7SX83</accession>
<gene>
    <name evidence="1" type="ORF">BpHYR1_051221</name>
</gene>
<comment type="caution">
    <text evidence="1">The sequence shown here is derived from an EMBL/GenBank/DDBJ whole genome shotgun (WGS) entry which is preliminary data.</text>
</comment>
<reference evidence="1 2" key="1">
    <citation type="journal article" date="2018" name="Sci. Rep.">
        <title>Genomic signatures of local adaptation to the degree of environmental predictability in rotifers.</title>
        <authorList>
            <person name="Franch-Gras L."/>
            <person name="Hahn C."/>
            <person name="Garcia-Roger E.M."/>
            <person name="Carmona M.J."/>
            <person name="Serra M."/>
            <person name="Gomez A."/>
        </authorList>
    </citation>
    <scope>NUCLEOTIDE SEQUENCE [LARGE SCALE GENOMIC DNA]</scope>
    <source>
        <strain evidence="1">HYR1</strain>
    </source>
</reference>
<proteinExistence type="predicted"/>